<evidence type="ECO:0000313" key="2">
    <source>
        <dbReference type="Proteomes" id="UP000837857"/>
    </source>
</evidence>
<dbReference type="PANTHER" id="PTHR46145:SF4">
    <property type="entry name" value="HEPARANASE"/>
    <property type="match status" value="1"/>
</dbReference>
<accession>A0ABN8IIQ2</accession>
<dbReference type="Proteomes" id="UP000837857">
    <property type="component" value="Chromosome 26"/>
</dbReference>
<dbReference type="PANTHER" id="PTHR46145">
    <property type="entry name" value="HEPARANASE"/>
    <property type="match status" value="1"/>
</dbReference>
<sequence>MFGATKSDTYSVKVSTDQHVNLVDGRFLSFTVDPKYIFNSGEYDRKHCVCMASSLTPAYLRISGPSTARMAIENTTVYLDVPSPAHEDSSEFALSLLTRRKVRRLSMTSKQWEKFVYWAKKTGFDLVFALNNEAKTASGMWDPNAALQTLTLAERAAVGDIVWQLGYECRNQSIEEYLNDLETLRVVVETFPAGRTSSWKVVGGDVTACLQADSKSDFKDYVTLSDEMMDAIFLNGNSSAQQLERMSEGDRLRLLRLLSSSDTPLWLTEKTQSQYNEMERAADWLASLGYSARNGFSVHFRELSEEELQEPTLSFYMALLFKNLVGERVLDVDMTASRATLFAHCASLRHRPVPGAVTLYGANMDDEPARFSLKLSKKEEGGDIMQFIFGRDGSGNIIVNGRPMYLEGDIRPVVKRVRPYKTLLLNLPPKSFGFWVLANTQVEACHYRDETSKKTELIEATPLEVENMEELNVKTRRSAVRKRDVTGVEQSLDNFDADNADFYSDIESGMTGKNAKLRKQIESLNDELQSFHELLTTRKNERKDEFPMRFKRQAFDREDGKLSKSNGLKSRFSKIIHEKDFKSNLLDKLLQFKNDKLSKLGKGKVRYTKKGVKRSNNKACSDEYFDNEVEKSTRKRRSIERERTMTNLDPNIRIKQVRRNKVYAETSENEVDNGEDDFVAGNVLNKLKGTLRHFPVEIEEKVETDGESDSPDANEITLKTKLLDDGAVINISEKTSNGLLKSTFDDLLSLLHDLNKHLNRFWNTFTLLE</sequence>
<gene>
    <name evidence="1" type="ORF">IPOD504_LOCUS10656</name>
</gene>
<feature type="non-terminal residue" evidence="1">
    <location>
        <position position="1"/>
    </location>
</feature>
<name>A0ABN8IIQ2_9NEOP</name>
<organism evidence="1 2">
    <name type="scientific">Iphiclides podalirius</name>
    <name type="common">scarce swallowtail</name>
    <dbReference type="NCBI Taxonomy" id="110791"/>
    <lineage>
        <taxon>Eukaryota</taxon>
        <taxon>Metazoa</taxon>
        <taxon>Ecdysozoa</taxon>
        <taxon>Arthropoda</taxon>
        <taxon>Hexapoda</taxon>
        <taxon>Insecta</taxon>
        <taxon>Pterygota</taxon>
        <taxon>Neoptera</taxon>
        <taxon>Endopterygota</taxon>
        <taxon>Lepidoptera</taxon>
        <taxon>Glossata</taxon>
        <taxon>Ditrysia</taxon>
        <taxon>Papilionoidea</taxon>
        <taxon>Papilionidae</taxon>
        <taxon>Papilioninae</taxon>
        <taxon>Iphiclides</taxon>
    </lineage>
</organism>
<reference evidence="1" key="1">
    <citation type="submission" date="2022-03" db="EMBL/GenBank/DDBJ databases">
        <authorList>
            <person name="Martin H S."/>
        </authorList>
    </citation>
    <scope>NUCLEOTIDE SEQUENCE</scope>
</reference>
<dbReference type="EMBL" id="OW152838">
    <property type="protein sequence ID" value="CAH2058965.1"/>
    <property type="molecule type" value="Genomic_DNA"/>
</dbReference>
<keyword evidence="2" id="KW-1185">Reference proteome</keyword>
<evidence type="ECO:0000313" key="1">
    <source>
        <dbReference type="EMBL" id="CAH2058965.1"/>
    </source>
</evidence>
<evidence type="ECO:0008006" key="3">
    <source>
        <dbReference type="Google" id="ProtNLM"/>
    </source>
</evidence>
<dbReference type="Gene3D" id="3.20.20.80">
    <property type="entry name" value="Glycosidases"/>
    <property type="match status" value="1"/>
</dbReference>
<proteinExistence type="predicted"/>
<protein>
    <recommendedName>
        <fullName evidence="3">Heparanase</fullName>
    </recommendedName>
</protein>